<protein>
    <submittedName>
        <fullName evidence="1">Unannotated protein</fullName>
    </submittedName>
</protein>
<dbReference type="AlphaFoldDB" id="A0A6J6LUB5"/>
<sequence>MRTRIAAMIANPLLTLALATSSFAATTLLAPAAMAANTTTITFNVVGCDGCTIQPAQWLKGKSGAPYEGKTVTVVNGVATATVPTAKTKGMSFNFTAPWAVNQNALQNIVIQYKGVPAGTLPTRAEALDSTKASGCWAGTKSGNVTIQVNVGRVTMEGFPASVGKGPYPLVYVVPPITAQKVFEPTYKGTIGNQQGALPCEGS</sequence>
<proteinExistence type="predicted"/>
<evidence type="ECO:0000313" key="1">
    <source>
        <dbReference type="EMBL" id="CAB4664509.1"/>
    </source>
</evidence>
<reference evidence="1" key="1">
    <citation type="submission" date="2020-05" db="EMBL/GenBank/DDBJ databases">
        <authorList>
            <person name="Chiriac C."/>
            <person name="Salcher M."/>
            <person name="Ghai R."/>
            <person name="Kavagutti S V."/>
        </authorList>
    </citation>
    <scope>NUCLEOTIDE SEQUENCE</scope>
</reference>
<accession>A0A6J6LUB5</accession>
<name>A0A6J6LUB5_9ZZZZ</name>
<dbReference type="EMBL" id="CAEZWW010000019">
    <property type="protein sequence ID" value="CAB4664509.1"/>
    <property type="molecule type" value="Genomic_DNA"/>
</dbReference>
<gene>
    <name evidence="1" type="ORF">UFOPK2310_00272</name>
</gene>
<organism evidence="1">
    <name type="scientific">freshwater metagenome</name>
    <dbReference type="NCBI Taxonomy" id="449393"/>
    <lineage>
        <taxon>unclassified sequences</taxon>
        <taxon>metagenomes</taxon>
        <taxon>ecological metagenomes</taxon>
    </lineage>
</organism>